<evidence type="ECO:0000313" key="7">
    <source>
        <dbReference type="EMBL" id="RID87823.1"/>
    </source>
</evidence>
<dbReference type="AlphaFoldDB" id="A0A398BKB4"/>
<dbReference type="InterPro" id="IPR051158">
    <property type="entry name" value="Metallophosphoesterase_sf"/>
</dbReference>
<proteinExistence type="inferred from homology"/>
<dbReference type="GO" id="GO:0016020">
    <property type="term" value="C:membrane"/>
    <property type="evidence" value="ECO:0007669"/>
    <property type="project" value="GOC"/>
</dbReference>
<comment type="caution">
    <text evidence="7">The sequence shown here is derived from an EMBL/GenBank/DDBJ whole genome shotgun (WGS) entry which is preliminary data.</text>
</comment>
<organism evidence="7 8">
    <name type="scientific">Mesobacillus zeae</name>
    <dbReference type="NCBI Taxonomy" id="1917180"/>
    <lineage>
        <taxon>Bacteria</taxon>
        <taxon>Bacillati</taxon>
        <taxon>Bacillota</taxon>
        <taxon>Bacilli</taxon>
        <taxon>Bacillales</taxon>
        <taxon>Bacillaceae</taxon>
        <taxon>Mesobacillus</taxon>
    </lineage>
</organism>
<evidence type="ECO:0000256" key="3">
    <source>
        <dbReference type="ARBA" id="ARBA00022801"/>
    </source>
</evidence>
<dbReference type="GO" id="GO:0046872">
    <property type="term" value="F:metal ion binding"/>
    <property type="evidence" value="ECO:0007669"/>
    <property type="project" value="UniProtKB-KW"/>
</dbReference>
<evidence type="ECO:0000256" key="1">
    <source>
        <dbReference type="ARBA" id="ARBA00001968"/>
    </source>
</evidence>
<name>A0A398BKB4_9BACI</name>
<keyword evidence="8" id="KW-1185">Reference proteome</keyword>
<keyword evidence="5" id="KW-0472">Membrane</keyword>
<dbReference type="FunFam" id="3.60.21.10:FF:000028">
    <property type="entry name" value="Putative metallophosphoesterase"/>
    <property type="match status" value="1"/>
</dbReference>
<dbReference type="PANTHER" id="PTHR31302:SF25">
    <property type="entry name" value="PHOSPHOESTERASE"/>
    <property type="match status" value="1"/>
</dbReference>
<keyword evidence="5" id="KW-1133">Transmembrane helix</keyword>
<dbReference type="InterPro" id="IPR004843">
    <property type="entry name" value="Calcineurin-like_PHP"/>
</dbReference>
<keyword evidence="3" id="KW-0378">Hydrolase</keyword>
<comment type="cofactor">
    <cofactor evidence="1">
        <name>a divalent metal cation</name>
        <dbReference type="ChEBI" id="CHEBI:60240"/>
    </cofactor>
</comment>
<evidence type="ECO:0000259" key="6">
    <source>
        <dbReference type="Pfam" id="PF00149"/>
    </source>
</evidence>
<keyword evidence="5" id="KW-0812">Transmembrane</keyword>
<evidence type="ECO:0000313" key="8">
    <source>
        <dbReference type="Proteomes" id="UP000265816"/>
    </source>
</evidence>
<dbReference type="SUPFAM" id="SSF56300">
    <property type="entry name" value="Metallo-dependent phosphatases"/>
    <property type="match status" value="1"/>
</dbReference>
<sequence length="296" mass="32743">MPKMTRRSFLRKISTSMLAIVGTGTGGYYYARNIEPRFLETVRHDVKKKNLPQGFDGIRIAVFSDTHLGFQYDLKQLSKLTDTVMSLKPDMILFAGDLLDNPQSFSEEKAIISELGRLKAPLGKFAVYGNHDHGGYGSGLYKNIIEASGFTLLLNESRSVKLLDGSSIWVAGIDDAMLGKPDIRTAVANIPEQEFTILMSHAPDLADNAFQYGIQLQVSGHSHGGQVKIPFYGPLITPPFATKYTEGFYSVGQDAPMTLYVSRGLGTTRMPFRFLSRPELTLLTLRKPSGHKEKSS</sequence>
<dbReference type="GO" id="GO:0009245">
    <property type="term" value="P:lipid A biosynthetic process"/>
    <property type="evidence" value="ECO:0007669"/>
    <property type="project" value="TreeGrafter"/>
</dbReference>
<evidence type="ECO:0000256" key="4">
    <source>
        <dbReference type="ARBA" id="ARBA00061089"/>
    </source>
</evidence>
<dbReference type="EMBL" id="QWVT01000008">
    <property type="protein sequence ID" value="RID87823.1"/>
    <property type="molecule type" value="Genomic_DNA"/>
</dbReference>
<dbReference type="PANTHER" id="PTHR31302">
    <property type="entry name" value="TRANSMEMBRANE PROTEIN WITH METALLOPHOSPHOESTERASE DOMAIN-RELATED"/>
    <property type="match status" value="1"/>
</dbReference>
<dbReference type="RefSeq" id="WP_119111395.1">
    <property type="nucleotide sequence ID" value="NZ_CBCSEO010000001.1"/>
</dbReference>
<dbReference type="GO" id="GO:0008758">
    <property type="term" value="F:UDP-2,3-diacylglucosamine hydrolase activity"/>
    <property type="evidence" value="ECO:0007669"/>
    <property type="project" value="TreeGrafter"/>
</dbReference>
<comment type="similarity">
    <text evidence="4">Belongs to the metallophosphoesterase superfamily.</text>
</comment>
<dbReference type="Pfam" id="PF00149">
    <property type="entry name" value="Metallophos"/>
    <property type="match status" value="1"/>
</dbReference>
<dbReference type="OrthoDB" id="9780884at2"/>
<accession>A0A398BKB4</accession>
<feature type="domain" description="Calcineurin-like phosphoesterase" evidence="6">
    <location>
        <begin position="58"/>
        <end position="224"/>
    </location>
</feature>
<feature type="transmembrane region" description="Helical" evidence="5">
    <location>
        <begin position="12"/>
        <end position="31"/>
    </location>
</feature>
<protein>
    <submittedName>
        <fullName evidence="7">Metallophosphoesterase</fullName>
    </submittedName>
</protein>
<gene>
    <name evidence="7" type="ORF">D1970_02995</name>
</gene>
<reference evidence="7 8" key="1">
    <citation type="submission" date="2018-08" db="EMBL/GenBank/DDBJ databases">
        <title>Bacillus jemisoniae sp. nov., Bacillus chryseoplanitiae sp. nov., Bacillus resnikiae sp. nov., and Bacillus frankliniae sp. nov., isolated from Viking spacecraft and associated surfaces.</title>
        <authorList>
            <person name="Seuylemezian A."/>
            <person name="Vaishampayan P."/>
        </authorList>
    </citation>
    <scope>NUCLEOTIDE SEQUENCE [LARGE SCALE GENOMIC DNA]</scope>
    <source>
        <strain evidence="7 8">JJ-247</strain>
    </source>
</reference>
<dbReference type="InterPro" id="IPR029052">
    <property type="entry name" value="Metallo-depent_PP-like"/>
</dbReference>
<dbReference type="CDD" id="cd07385">
    <property type="entry name" value="MPP_YkuE_C"/>
    <property type="match status" value="1"/>
</dbReference>
<dbReference type="Gene3D" id="3.60.21.10">
    <property type="match status" value="1"/>
</dbReference>
<keyword evidence="2" id="KW-0479">Metal-binding</keyword>
<evidence type="ECO:0000256" key="5">
    <source>
        <dbReference type="SAM" id="Phobius"/>
    </source>
</evidence>
<evidence type="ECO:0000256" key="2">
    <source>
        <dbReference type="ARBA" id="ARBA00022723"/>
    </source>
</evidence>
<dbReference type="Proteomes" id="UP000265816">
    <property type="component" value="Unassembled WGS sequence"/>
</dbReference>